<name>A0AAX0UC04_BURPE</name>
<evidence type="ECO:0000313" key="1">
    <source>
        <dbReference type="EMBL" id="PJO65692.1"/>
    </source>
</evidence>
<protein>
    <submittedName>
        <fullName evidence="1">AAA family ATPase</fullName>
    </submittedName>
</protein>
<dbReference type="AlphaFoldDB" id="A0AAX0UC04"/>
<reference evidence="1 2" key="1">
    <citation type="submission" date="2017-11" db="EMBL/GenBank/DDBJ databases">
        <title>Molecular characterization of Burkholderia pseudomallei and closely related isolates from Vietnam.</title>
        <authorList>
            <person name="Ustinov D.V."/>
            <person name="Antonov A.S."/>
            <person name="Avdusheva E.F."/>
            <person name="Shpak I.M."/>
            <person name="Zakharova I.B."/>
            <person name="Thi L.A."/>
            <person name="Teteryatnikova N."/>
            <person name="Lopasteyskaya Y.A."/>
            <person name="Kuzyutina J.A."/>
            <person name="Ngo T.N."/>
            <person name="Victorov D.V."/>
        </authorList>
    </citation>
    <scope>NUCLEOTIDE SEQUENCE [LARGE SCALE GENOMIC DNA]</scope>
    <source>
        <strain evidence="1 2">V1512</strain>
    </source>
</reference>
<evidence type="ECO:0000313" key="2">
    <source>
        <dbReference type="Proteomes" id="UP000231878"/>
    </source>
</evidence>
<proteinExistence type="predicted"/>
<dbReference type="EMBL" id="PHRB01000012">
    <property type="protein sequence ID" value="PJO65692.1"/>
    <property type="molecule type" value="Genomic_DNA"/>
</dbReference>
<accession>A0AAX0UC04</accession>
<comment type="caution">
    <text evidence="1">The sequence shown here is derived from an EMBL/GenBank/DDBJ whole genome shotgun (WGS) entry which is preliminary data.</text>
</comment>
<gene>
    <name evidence="1" type="ORF">CWD88_14805</name>
</gene>
<sequence>MVGVLAGVLDRLDTGFACHGRHCIAPGTAWPRLAARRVADPRRARRTLL</sequence>
<organism evidence="1 2">
    <name type="scientific">Burkholderia pseudomallei</name>
    <name type="common">Pseudomonas pseudomallei</name>
    <dbReference type="NCBI Taxonomy" id="28450"/>
    <lineage>
        <taxon>Bacteria</taxon>
        <taxon>Pseudomonadati</taxon>
        <taxon>Pseudomonadota</taxon>
        <taxon>Betaproteobacteria</taxon>
        <taxon>Burkholderiales</taxon>
        <taxon>Burkholderiaceae</taxon>
        <taxon>Burkholderia</taxon>
        <taxon>pseudomallei group</taxon>
    </lineage>
</organism>
<dbReference type="Proteomes" id="UP000231878">
    <property type="component" value="Unassembled WGS sequence"/>
</dbReference>